<dbReference type="Proteomes" id="UP000285961">
    <property type="component" value="Unassembled WGS sequence"/>
</dbReference>
<dbReference type="GO" id="GO:0016757">
    <property type="term" value="F:glycosyltransferase activity"/>
    <property type="evidence" value="ECO:0007669"/>
    <property type="project" value="UniProtKB-KW"/>
</dbReference>
<reference evidence="6 7" key="1">
    <citation type="journal article" date="2017" name="ISME J.">
        <title>Energy and carbon metabolisms in a deep terrestrial subsurface fluid microbial community.</title>
        <authorList>
            <person name="Momper L."/>
            <person name="Jungbluth S.P."/>
            <person name="Lee M.D."/>
            <person name="Amend J.P."/>
        </authorList>
    </citation>
    <scope>NUCLEOTIDE SEQUENCE [LARGE SCALE GENOMIC DNA]</scope>
    <source>
        <strain evidence="6">SURF_17</strain>
    </source>
</reference>
<comment type="caution">
    <text evidence="6">The sequence shown here is derived from an EMBL/GenBank/DDBJ whole genome shotgun (WGS) entry which is preliminary data.</text>
</comment>
<proteinExistence type="inferred from homology"/>
<dbReference type="PANTHER" id="PTHR43630">
    <property type="entry name" value="POLY-BETA-1,6-N-ACETYL-D-GLUCOSAMINE SYNTHASE"/>
    <property type="match status" value="1"/>
</dbReference>
<gene>
    <name evidence="6" type="ORF">C4532_03130</name>
</gene>
<accession>A0A419F6T4</accession>
<keyword evidence="4" id="KW-0472">Membrane</keyword>
<keyword evidence="4" id="KW-1133">Transmembrane helix</keyword>
<evidence type="ECO:0000256" key="1">
    <source>
        <dbReference type="ARBA" id="ARBA00006739"/>
    </source>
</evidence>
<evidence type="ECO:0000256" key="4">
    <source>
        <dbReference type="SAM" id="Phobius"/>
    </source>
</evidence>
<feature type="domain" description="Glycosyltransferase 2-like" evidence="5">
    <location>
        <begin position="47"/>
        <end position="210"/>
    </location>
</feature>
<dbReference type="EMBL" id="QZKI01000020">
    <property type="protein sequence ID" value="RJP74085.1"/>
    <property type="molecule type" value="Genomic_DNA"/>
</dbReference>
<organism evidence="6 7">
    <name type="scientific">Candidatus Abyssobacteria bacterium SURF_17</name>
    <dbReference type="NCBI Taxonomy" id="2093361"/>
    <lineage>
        <taxon>Bacteria</taxon>
        <taxon>Pseudomonadati</taxon>
        <taxon>Candidatus Hydrogenedentota</taxon>
        <taxon>Candidatus Abyssobacteria</taxon>
    </lineage>
</organism>
<dbReference type="InterPro" id="IPR029044">
    <property type="entry name" value="Nucleotide-diphossugar_trans"/>
</dbReference>
<sequence>MASVILTICLVSLCVAVGEYVLYNLLVMLAALLRSSRPETNFTPPLTIVIPAHNEEKHIRRKLESVLQSDYPRELINVIVVDDGSTDDTARQVREVAGDRVALIQTGERKGKIFAQKLAFSQASTEILAITDATVLTEPDAFRKLARHMADPQVGAVSASVMVRNRGTNYLTRISQFLFDIQNAQKLGESLLDSAAGPFGQLSLIRRAAVGDFSTEVIYEDREFGIILRKRGFRTILAPEVVATYHAPESFEDFSRQKQRNIGAMMQSVVRHRGLLYNLRYGWYGLLIFPEYSLFRILRVYLLMIAFLAAFVYCAAFERGFAVSLLSSMVGVVFFGYVIGTALLAPIVSERWRFLRDILISVPAMALVATHFAVASLKYFRGDFSSLWERVKRDRAV</sequence>
<dbReference type="PANTHER" id="PTHR43630:SF1">
    <property type="entry name" value="POLY-BETA-1,6-N-ACETYL-D-GLUCOSAMINE SYNTHASE"/>
    <property type="match status" value="1"/>
</dbReference>
<evidence type="ECO:0000313" key="7">
    <source>
        <dbReference type="Proteomes" id="UP000285961"/>
    </source>
</evidence>
<dbReference type="Pfam" id="PF00535">
    <property type="entry name" value="Glycos_transf_2"/>
    <property type="match status" value="1"/>
</dbReference>
<evidence type="ECO:0000256" key="2">
    <source>
        <dbReference type="ARBA" id="ARBA00022676"/>
    </source>
</evidence>
<name>A0A419F6T4_9BACT</name>
<protein>
    <submittedName>
        <fullName evidence="6">Glycosyltransferase</fullName>
    </submittedName>
</protein>
<dbReference type="Gene3D" id="3.90.550.10">
    <property type="entry name" value="Spore Coat Polysaccharide Biosynthesis Protein SpsA, Chain A"/>
    <property type="match status" value="1"/>
</dbReference>
<evidence type="ECO:0000313" key="6">
    <source>
        <dbReference type="EMBL" id="RJP74085.1"/>
    </source>
</evidence>
<feature type="transmembrane region" description="Helical" evidence="4">
    <location>
        <begin position="298"/>
        <end position="316"/>
    </location>
</feature>
<dbReference type="InterPro" id="IPR001173">
    <property type="entry name" value="Glyco_trans_2-like"/>
</dbReference>
<evidence type="ECO:0000259" key="5">
    <source>
        <dbReference type="Pfam" id="PF00535"/>
    </source>
</evidence>
<keyword evidence="4" id="KW-0812">Transmembrane</keyword>
<keyword evidence="2" id="KW-0328">Glycosyltransferase</keyword>
<dbReference type="AlphaFoldDB" id="A0A419F6T4"/>
<comment type="similarity">
    <text evidence="1">Belongs to the glycosyltransferase 2 family.</text>
</comment>
<feature type="transmembrane region" description="Helical" evidence="4">
    <location>
        <begin position="360"/>
        <end position="380"/>
    </location>
</feature>
<evidence type="ECO:0000256" key="3">
    <source>
        <dbReference type="ARBA" id="ARBA00022679"/>
    </source>
</evidence>
<feature type="transmembrane region" description="Helical" evidence="4">
    <location>
        <begin position="323"/>
        <end position="348"/>
    </location>
</feature>
<keyword evidence="3 6" id="KW-0808">Transferase</keyword>
<dbReference type="SUPFAM" id="SSF53448">
    <property type="entry name" value="Nucleotide-diphospho-sugar transferases"/>
    <property type="match status" value="1"/>
</dbReference>